<protein>
    <submittedName>
        <fullName evidence="1">Uncharacterized protein</fullName>
    </submittedName>
</protein>
<evidence type="ECO:0000313" key="2">
    <source>
        <dbReference type="Proteomes" id="UP000003692"/>
    </source>
</evidence>
<sequence>MTTPPSVAGGYPVFIFFSYTIGKLINNFSQNVSIFISLSLRNNHTSVPNPRITAL</sequence>
<accession>D4F3R2</accession>
<dbReference type="HOGENOM" id="CLU_3024903_0_0_6"/>
<name>D4F3R2_EDWTA</name>
<dbReference type="AlphaFoldDB" id="D4F3R2"/>
<dbReference type="Proteomes" id="UP000003692">
    <property type="component" value="Unassembled WGS sequence"/>
</dbReference>
<dbReference type="EMBL" id="ADGK01000070">
    <property type="protein sequence ID" value="EFE23618.1"/>
    <property type="molecule type" value="Genomic_DNA"/>
</dbReference>
<proteinExistence type="predicted"/>
<organism evidence="1 2">
    <name type="scientific">Edwardsiella tarda ATCC 23685</name>
    <dbReference type="NCBI Taxonomy" id="500638"/>
    <lineage>
        <taxon>Bacteria</taxon>
        <taxon>Pseudomonadati</taxon>
        <taxon>Pseudomonadota</taxon>
        <taxon>Gammaproteobacteria</taxon>
        <taxon>Enterobacterales</taxon>
        <taxon>Hafniaceae</taxon>
        <taxon>Edwardsiella</taxon>
    </lineage>
</organism>
<reference evidence="1 2" key="1">
    <citation type="submission" date="2010-02" db="EMBL/GenBank/DDBJ databases">
        <authorList>
            <person name="Weinstock G."/>
            <person name="Sodergren E."/>
            <person name="Clifton S."/>
            <person name="Fulton L."/>
            <person name="Fulton B."/>
            <person name="Courtney L."/>
            <person name="Fronick C."/>
            <person name="Harrison M."/>
            <person name="Strong C."/>
            <person name="Farmer C."/>
            <person name="Delahaunty K."/>
            <person name="Markovic C."/>
            <person name="Hall O."/>
            <person name="Minx P."/>
            <person name="Tomlinson C."/>
            <person name="Mitreva M."/>
            <person name="Nelson J."/>
            <person name="Hou S."/>
            <person name="Wollam A."/>
            <person name="Pepin K.H."/>
            <person name="Johnson M."/>
            <person name="Bhonagiri V."/>
            <person name="Zhang X."/>
            <person name="Suruliraj S."/>
            <person name="Warren W."/>
            <person name="Chinwalla A."/>
            <person name="Mardis E.R."/>
            <person name="Wilson R.K."/>
        </authorList>
    </citation>
    <scope>NUCLEOTIDE SEQUENCE [LARGE SCALE GENOMIC DNA]</scope>
    <source>
        <strain evidence="1 2">ATCC 23685</strain>
    </source>
</reference>
<evidence type="ECO:0000313" key="1">
    <source>
        <dbReference type="EMBL" id="EFE23618.1"/>
    </source>
</evidence>
<comment type="caution">
    <text evidence="1">The sequence shown here is derived from an EMBL/GenBank/DDBJ whole genome shotgun (WGS) entry which is preliminary data.</text>
</comment>
<gene>
    <name evidence="1" type="ORF">EDWATA_01377</name>
</gene>